<evidence type="ECO:0000313" key="4">
    <source>
        <dbReference type="Proteomes" id="UP000192634"/>
    </source>
</evidence>
<keyword evidence="1" id="KW-1133">Transmembrane helix</keyword>
<keyword evidence="1" id="KW-0472">Membrane</keyword>
<feature type="transmembrane region" description="Helical" evidence="1">
    <location>
        <begin position="343"/>
        <end position="361"/>
    </location>
</feature>
<reference evidence="3 4" key="1">
    <citation type="submission" date="2017-04" db="EMBL/GenBank/DDBJ databases">
        <authorList>
            <person name="Afonso C.L."/>
            <person name="Miller P.J."/>
            <person name="Scott M.A."/>
            <person name="Spackman E."/>
            <person name="Goraichik I."/>
            <person name="Dimitrov K.M."/>
            <person name="Suarez D.L."/>
            <person name="Swayne D.E."/>
        </authorList>
    </citation>
    <scope>NUCLEOTIDE SEQUENCE [LARGE SCALE GENOMIC DNA]</scope>
    <source>
        <strain evidence="3 4">CGMCC 1.12511</strain>
    </source>
</reference>
<keyword evidence="1" id="KW-0812">Transmembrane</keyword>
<gene>
    <name evidence="3" type="ORF">SAMN06296429_10137</name>
</gene>
<dbReference type="InterPro" id="IPR049458">
    <property type="entry name" value="EpsG-like"/>
</dbReference>
<feature type="signal peptide" evidence="2">
    <location>
        <begin position="1"/>
        <end position="21"/>
    </location>
</feature>
<protein>
    <submittedName>
        <fullName evidence="3">EpsG family protein</fullName>
    </submittedName>
</protein>
<name>A0A1W1Y549_9MICO</name>
<dbReference type="EMBL" id="FWXN01000001">
    <property type="protein sequence ID" value="SMC31269.1"/>
    <property type="molecule type" value="Genomic_DNA"/>
</dbReference>
<dbReference type="AlphaFoldDB" id="A0A1W1Y549"/>
<evidence type="ECO:0000256" key="1">
    <source>
        <dbReference type="SAM" id="Phobius"/>
    </source>
</evidence>
<feature type="transmembrane region" description="Helical" evidence="1">
    <location>
        <begin position="213"/>
        <end position="231"/>
    </location>
</feature>
<dbReference type="Proteomes" id="UP000192634">
    <property type="component" value="Unassembled WGS sequence"/>
</dbReference>
<evidence type="ECO:0000256" key="2">
    <source>
        <dbReference type="SAM" id="SignalP"/>
    </source>
</evidence>
<feature type="transmembrane region" description="Helical" evidence="1">
    <location>
        <begin position="266"/>
        <end position="284"/>
    </location>
</feature>
<sequence length="366" mass="39988">MMSLLVVAVTVAGLTTLAAMASPDGSELRASAAHRIGVAVFALYVVWFSAVSNNDVLDRRFYTEDLERASYVSFSDTLNSNIFQTRAGDDLLYVAFIGVLSRFGTTTEAFFSGVAIACLFVYIWSLSKILNSWQVAFVMLTTIALGIFTSYTSIVARQGISMSLIFASLIVASALERRKLGLLLAIIGCLFHWSALPFAAVALISVRPWIKPRLVLTAWAGMAILFVTNTQEAALGPLVRYIPKYGDYTSSELAEVYTGGTNRTDFLLASLGLGVIFLIFQKMLEVPRWYGSLLKSYWAMNSLFLLMGYVYYSDRLAAFSWFLAPILLAAPAYATNSRRSRNFGALVLLGSVFIAFAAGPLSGTLP</sequence>
<feature type="transmembrane region" description="Helical" evidence="1">
    <location>
        <begin position="181"/>
        <end position="206"/>
    </location>
</feature>
<evidence type="ECO:0000313" key="3">
    <source>
        <dbReference type="EMBL" id="SMC31269.1"/>
    </source>
</evidence>
<feature type="chain" id="PRO_5013117056" evidence="2">
    <location>
        <begin position="22"/>
        <end position="366"/>
    </location>
</feature>
<feature type="transmembrane region" description="Helical" evidence="1">
    <location>
        <begin position="109"/>
        <end position="127"/>
    </location>
</feature>
<feature type="transmembrane region" description="Helical" evidence="1">
    <location>
        <begin position="318"/>
        <end position="336"/>
    </location>
</feature>
<organism evidence="3 4">
    <name type="scientific">Janibacter indicus</name>
    <dbReference type="NCBI Taxonomy" id="857417"/>
    <lineage>
        <taxon>Bacteria</taxon>
        <taxon>Bacillati</taxon>
        <taxon>Actinomycetota</taxon>
        <taxon>Actinomycetes</taxon>
        <taxon>Micrococcales</taxon>
        <taxon>Intrasporangiaceae</taxon>
        <taxon>Janibacter</taxon>
    </lineage>
</organism>
<feature type="transmembrane region" description="Helical" evidence="1">
    <location>
        <begin position="133"/>
        <end position="152"/>
    </location>
</feature>
<keyword evidence="2" id="KW-0732">Signal</keyword>
<feature type="transmembrane region" description="Helical" evidence="1">
    <location>
        <begin position="31"/>
        <end position="51"/>
    </location>
</feature>
<proteinExistence type="predicted"/>
<dbReference type="Pfam" id="PF14897">
    <property type="entry name" value="EpsG"/>
    <property type="match status" value="1"/>
</dbReference>
<accession>A0A1W1Y549</accession>